<gene>
    <name evidence="4" type="ORF">QNI14_05835</name>
</gene>
<comment type="caution">
    <text evidence="4">The sequence shown here is derived from an EMBL/GenBank/DDBJ whole genome shotgun (WGS) entry which is preliminary data.</text>
</comment>
<keyword evidence="2" id="KW-0378">Hydrolase</keyword>
<dbReference type="EMBL" id="JASJND010000004">
    <property type="protein sequence ID" value="MDJ1113967.1"/>
    <property type="molecule type" value="Genomic_DNA"/>
</dbReference>
<accession>A0ABT6ZCT2</accession>
<evidence type="ECO:0000256" key="3">
    <source>
        <dbReference type="SAM" id="MobiDB-lite"/>
    </source>
</evidence>
<dbReference type="InterPro" id="IPR005269">
    <property type="entry name" value="LOG"/>
</dbReference>
<sequence length="205" mass="21919">MARFTVTVFCGSSPGFDPLYVEAAAALGTAIGRLDMDLVYGGGHVGLMGTVADAALRAGAGVTGVIPRALQAREAVHHELSELILVDTMHERKMLMADRADAFLALPGGPGTLEELTEQWTWAQLGIHEKPVGILNVDGYFDPLLAFVANMRDRGFTHPRYTDMLVVADEPDDALTRLQAYVPPARSAASPGAEMSSEISETVRP</sequence>
<comment type="catalytic activity">
    <reaction evidence="2">
        <text>N(6)-(dimethylallyl)adenosine 5'-phosphate + H2O = N(6)-dimethylallyladenine + D-ribose 5-phosphate</text>
        <dbReference type="Rhea" id="RHEA:48560"/>
        <dbReference type="ChEBI" id="CHEBI:15377"/>
        <dbReference type="ChEBI" id="CHEBI:17660"/>
        <dbReference type="ChEBI" id="CHEBI:57526"/>
        <dbReference type="ChEBI" id="CHEBI:78346"/>
        <dbReference type="EC" id="3.2.2.n1"/>
    </reaction>
</comment>
<dbReference type="RefSeq" id="WP_283715493.1">
    <property type="nucleotide sequence ID" value="NZ_JASJND010000004.1"/>
</dbReference>
<dbReference type="NCBIfam" id="TIGR00730">
    <property type="entry name" value="Rossman fold protein, TIGR00730 family"/>
    <property type="match status" value="1"/>
</dbReference>
<dbReference type="SUPFAM" id="SSF102405">
    <property type="entry name" value="MCP/YpsA-like"/>
    <property type="match status" value="1"/>
</dbReference>
<organism evidence="4 5">
    <name type="scientific">Microbacterium dauci</name>
    <dbReference type="NCBI Taxonomy" id="3048008"/>
    <lineage>
        <taxon>Bacteria</taxon>
        <taxon>Bacillati</taxon>
        <taxon>Actinomycetota</taxon>
        <taxon>Actinomycetes</taxon>
        <taxon>Micrococcales</taxon>
        <taxon>Microbacteriaceae</taxon>
        <taxon>Microbacterium</taxon>
    </lineage>
</organism>
<evidence type="ECO:0000313" key="5">
    <source>
        <dbReference type="Proteomes" id="UP001321481"/>
    </source>
</evidence>
<keyword evidence="2" id="KW-0203">Cytokinin biosynthesis</keyword>
<reference evidence="4 5" key="1">
    <citation type="submission" date="2023-05" db="EMBL/GenBank/DDBJ databases">
        <title>Microbacterium dauci sp.nov., Isolated from Carrot Rhizosphere Soil.</title>
        <authorList>
            <person name="Xiao Z."/>
            <person name="Zheng J."/>
        </authorList>
    </citation>
    <scope>NUCLEOTIDE SEQUENCE [LARGE SCALE GENOMIC DNA]</scope>
    <source>
        <strain evidence="4 5">LX3-4</strain>
    </source>
</reference>
<comment type="similarity">
    <text evidence="1 2">Belongs to the LOG family.</text>
</comment>
<dbReference type="PANTHER" id="PTHR31223">
    <property type="entry name" value="LOG FAMILY PROTEIN YJL055W"/>
    <property type="match status" value="1"/>
</dbReference>
<dbReference type="Proteomes" id="UP001321481">
    <property type="component" value="Unassembled WGS sequence"/>
</dbReference>
<dbReference type="EC" id="3.2.2.n1" evidence="2"/>
<keyword evidence="5" id="KW-1185">Reference proteome</keyword>
<dbReference type="PANTHER" id="PTHR31223:SF70">
    <property type="entry name" value="LOG FAMILY PROTEIN YJL055W"/>
    <property type="match status" value="1"/>
</dbReference>
<comment type="catalytic activity">
    <reaction evidence="2">
        <text>9-ribosyl-trans-zeatin 5'-phosphate + H2O = trans-zeatin + D-ribose 5-phosphate</text>
        <dbReference type="Rhea" id="RHEA:48564"/>
        <dbReference type="ChEBI" id="CHEBI:15377"/>
        <dbReference type="ChEBI" id="CHEBI:16522"/>
        <dbReference type="ChEBI" id="CHEBI:78346"/>
        <dbReference type="ChEBI" id="CHEBI:87947"/>
        <dbReference type="EC" id="3.2.2.n1"/>
    </reaction>
</comment>
<dbReference type="InterPro" id="IPR031100">
    <property type="entry name" value="LOG_fam"/>
</dbReference>
<name>A0ABT6ZCT2_9MICO</name>
<feature type="region of interest" description="Disordered" evidence="3">
    <location>
        <begin position="186"/>
        <end position="205"/>
    </location>
</feature>
<evidence type="ECO:0000313" key="4">
    <source>
        <dbReference type="EMBL" id="MDJ1113967.1"/>
    </source>
</evidence>
<dbReference type="Pfam" id="PF03641">
    <property type="entry name" value="Lysine_decarbox"/>
    <property type="match status" value="1"/>
</dbReference>
<evidence type="ECO:0000256" key="1">
    <source>
        <dbReference type="ARBA" id="ARBA00006763"/>
    </source>
</evidence>
<dbReference type="Gene3D" id="3.40.50.450">
    <property type="match status" value="1"/>
</dbReference>
<protein>
    <recommendedName>
        <fullName evidence="2">Cytokinin riboside 5'-monophosphate phosphoribohydrolase</fullName>
        <ecNumber evidence="2">3.2.2.n1</ecNumber>
    </recommendedName>
</protein>
<evidence type="ECO:0000256" key="2">
    <source>
        <dbReference type="RuleBase" id="RU363015"/>
    </source>
</evidence>
<proteinExistence type="inferred from homology"/>